<comment type="caution">
    <text evidence="1">The sequence shown here is derived from an EMBL/GenBank/DDBJ whole genome shotgun (WGS) entry which is preliminary data.</text>
</comment>
<dbReference type="Proteomes" id="UP001432027">
    <property type="component" value="Unassembled WGS sequence"/>
</dbReference>
<organism evidence="1 2">
    <name type="scientific">Pristionchus entomophagus</name>
    <dbReference type="NCBI Taxonomy" id="358040"/>
    <lineage>
        <taxon>Eukaryota</taxon>
        <taxon>Metazoa</taxon>
        <taxon>Ecdysozoa</taxon>
        <taxon>Nematoda</taxon>
        <taxon>Chromadorea</taxon>
        <taxon>Rhabditida</taxon>
        <taxon>Rhabditina</taxon>
        <taxon>Diplogasteromorpha</taxon>
        <taxon>Diplogasteroidea</taxon>
        <taxon>Neodiplogasteridae</taxon>
        <taxon>Pristionchus</taxon>
    </lineage>
</organism>
<evidence type="ECO:0000313" key="1">
    <source>
        <dbReference type="EMBL" id="GMT07311.1"/>
    </source>
</evidence>
<proteinExistence type="predicted"/>
<protein>
    <submittedName>
        <fullName evidence="1">Uncharacterized protein</fullName>
    </submittedName>
</protein>
<name>A0AAV5ULL1_9BILA</name>
<gene>
    <name evidence="1" type="ORF">PENTCL1PPCAC_29485</name>
</gene>
<feature type="non-terminal residue" evidence="1">
    <location>
        <position position="1"/>
    </location>
</feature>
<evidence type="ECO:0000313" key="2">
    <source>
        <dbReference type="Proteomes" id="UP001432027"/>
    </source>
</evidence>
<keyword evidence="2" id="KW-1185">Reference proteome</keyword>
<reference evidence="1" key="1">
    <citation type="submission" date="2023-10" db="EMBL/GenBank/DDBJ databases">
        <title>Genome assembly of Pristionchus species.</title>
        <authorList>
            <person name="Yoshida K."/>
            <person name="Sommer R.J."/>
        </authorList>
    </citation>
    <scope>NUCLEOTIDE SEQUENCE</scope>
    <source>
        <strain evidence="1">RS0144</strain>
    </source>
</reference>
<dbReference type="EMBL" id="BTSX01000006">
    <property type="protein sequence ID" value="GMT07311.1"/>
    <property type="molecule type" value="Genomic_DNA"/>
</dbReference>
<accession>A0AAV5ULL1</accession>
<feature type="non-terminal residue" evidence="1">
    <location>
        <position position="94"/>
    </location>
</feature>
<dbReference type="AlphaFoldDB" id="A0AAV5ULL1"/>
<sequence length="94" mass="11013">TETQDPIPFIDDLSYSEEKAIKRMSTNSASFPPRKVTFSEKLEHCVEFSPPPPPSAVERTLEFMRKVGRFLCITEPDEEEYEEEEEPFIDYKSY</sequence>